<keyword evidence="1" id="KW-0175">Coiled coil</keyword>
<dbReference type="InterPro" id="IPR021122">
    <property type="entry name" value="RNA_ligase_dom_REL/Rnl2"/>
</dbReference>
<accession>A0A8H4RH87</accession>
<dbReference type="Pfam" id="PF09414">
    <property type="entry name" value="RNA_ligase"/>
    <property type="match status" value="1"/>
</dbReference>
<evidence type="ECO:0000256" key="2">
    <source>
        <dbReference type="SAM" id="MobiDB-lite"/>
    </source>
</evidence>
<name>A0A8H4RH87_9HELO</name>
<protein>
    <recommendedName>
        <fullName evidence="3">RNA ligase domain-containing protein</fullName>
    </recommendedName>
</protein>
<keyword evidence="5" id="KW-1185">Reference proteome</keyword>
<reference evidence="4 5" key="1">
    <citation type="submission" date="2020-03" db="EMBL/GenBank/DDBJ databases">
        <title>Draft Genome Sequence of Cudoniella acicularis.</title>
        <authorList>
            <person name="Buettner E."/>
            <person name="Kellner H."/>
        </authorList>
    </citation>
    <scope>NUCLEOTIDE SEQUENCE [LARGE SCALE GENOMIC DNA]</scope>
    <source>
        <strain evidence="4 5">DSM 108380</strain>
    </source>
</reference>
<dbReference type="AlphaFoldDB" id="A0A8H4RH87"/>
<evidence type="ECO:0000259" key="3">
    <source>
        <dbReference type="Pfam" id="PF09414"/>
    </source>
</evidence>
<dbReference type="SUPFAM" id="SSF56091">
    <property type="entry name" value="DNA ligase/mRNA capping enzyme, catalytic domain"/>
    <property type="match status" value="1"/>
</dbReference>
<dbReference type="Gene3D" id="3.30.470.30">
    <property type="entry name" value="DNA ligase/mRNA capping enzyme"/>
    <property type="match status" value="1"/>
</dbReference>
<organism evidence="4 5">
    <name type="scientific">Cudoniella acicularis</name>
    <dbReference type="NCBI Taxonomy" id="354080"/>
    <lineage>
        <taxon>Eukaryota</taxon>
        <taxon>Fungi</taxon>
        <taxon>Dikarya</taxon>
        <taxon>Ascomycota</taxon>
        <taxon>Pezizomycotina</taxon>
        <taxon>Leotiomycetes</taxon>
        <taxon>Helotiales</taxon>
        <taxon>Tricladiaceae</taxon>
        <taxon>Cudoniella</taxon>
    </lineage>
</organism>
<dbReference type="EMBL" id="JAAMPI010000753">
    <property type="protein sequence ID" value="KAF4628855.1"/>
    <property type="molecule type" value="Genomic_DNA"/>
</dbReference>
<dbReference type="OrthoDB" id="10005335at2759"/>
<proteinExistence type="predicted"/>
<evidence type="ECO:0000313" key="4">
    <source>
        <dbReference type="EMBL" id="KAF4628855.1"/>
    </source>
</evidence>
<evidence type="ECO:0000256" key="1">
    <source>
        <dbReference type="SAM" id="Coils"/>
    </source>
</evidence>
<sequence>MSLSTINTVPEIEESPTSERPSTLFPKIFKVSDAVEKYKKSKEFESLEEKIEFHSAVIPLVGTVKLHGAHADIVIDRNDDIVLQSRNMVGLTMEKDVYDIAKTLVPLEKRLKALKKRYRERFRTLNPDVEIDEEYPTIIAGEWIGPGVQKNVAISKIADRHFVILSVSINNAWLPDELYANIDLEAAGIYNISRGGFYHEELDLKNIAKSTEILQNHTLEVEKECPFAKTFGISGIGEGIVWKMAHPLGSDARYWFKTKGPLHAVTMTEKLKKDTSGKKNKLAKANEFAQAVVTKNRLQQGWDYMSEMRIRRDMKGIAVYIKWMWEDVNAEEKEEMERLEVDKDILQKKVVWLSKEWYLQKLESPESFAEEMAALKVGKS</sequence>
<dbReference type="Proteomes" id="UP000566819">
    <property type="component" value="Unassembled WGS sequence"/>
</dbReference>
<gene>
    <name evidence="4" type="ORF">G7Y89_g9297</name>
</gene>
<feature type="region of interest" description="Disordered" evidence="2">
    <location>
        <begin position="1"/>
        <end position="20"/>
    </location>
</feature>
<evidence type="ECO:0000313" key="5">
    <source>
        <dbReference type="Proteomes" id="UP000566819"/>
    </source>
</evidence>
<feature type="domain" description="RNA ligase" evidence="3">
    <location>
        <begin position="59"/>
        <end position="258"/>
    </location>
</feature>
<comment type="caution">
    <text evidence="4">The sequence shown here is derived from an EMBL/GenBank/DDBJ whole genome shotgun (WGS) entry which is preliminary data.</text>
</comment>
<feature type="coiled-coil region" evidence="1">
    <location>
        <begin position="329"/>
        <end position="356"/>
    </location>
</feature>